<feature type="transmembrane region" description="Helical" evidence="5">
    <location>
        <begin position="12"/>
        <end position="35"/>
    </location>
</feature>
<dbReference type="Pfam" id="PF00578">
    <property type="entry name" value="AhpC-TSA"/>
    <property type="match status" value="1"/>
</dbReference>
<dbReference type="GO" id="GO:0016209">
    <property type="term" value="F:antioxidant activity"/>
    <property type="evidence" value="ECO:0007669"/>
    <property type="project" value="InterPro"/>
</dbReference>
<dbReference type="InterPro" id="IPR017937">
    <property type="entry name" value="Thioredoxin_CS"/>
</dbReference>
<dbReference type="PANTHER" id="PTHR42852">
    <property type="entry name" value="THIOL:DISULFIDE INTERCHANGE PROTEIN DSBE"/>
    <property type="match status" value="1"/>
</dbReference>
<dbReference type="GO" id="GO:0017004">
    <property type="term" value="P:cytochrome complex assembly"/>
    <property type="evidence" value="ECO:0007669"/>
    <property type="project" value="UniProtKB-KW"/>
</dbReference>
<keyword evidence="5" id="KW-0812">Transmembrane</keyword>
<feature type="domain" description="Thioredoxin" evidence="6">
    <location>
        <begin position="44"/>
        <end position="179"/>
    </location>
</feature>
<evidence type="ECO:0000256" key="2">
    <source>
        <dbReference type="ARBA" id="ARBA00022748"/>
    </source>
</evidence>
<dbReference type="GO" id="GO:0030313">
    <property type="term" value="C:cell envelope"/>
    <property type="evidence" value="ECO:0007669"/>
    <property type="project" value="UniProtKB-SubCell"/>
</dbReference>
<gene>
    <name evidence="7" type="ORF">HNR42_001612</name>
</gene>
<keyword evidence="2" id="KW-0201">Cytochrome c-type biogenesis</keyword>
<name>A0A841HXQ5_9DEIO</name>
<proteinExistence type="predicted"/>
<dbReference type="PANTHER" id="PTHR42852:SF6">
    <property type="entry name" value="THIOL:DISULFIDE INTERCHANGE PROTEIN DSBE"/>
    <property type="match status" value="1"/>
</dbReference>
<dbReference type="SUPFAM" id="SSF52833">
    <property type="entry name" value="Thioredoxin-like"/>
    <property type="match status" value="1"/>
</dbReference>
<evidence type="ECO:0000256" key="1">
    <source>
        <dbReference type="ARBA" id="ARBA00004196"/>
    </source>
</evidence>
<sequence length="181" mass="19798">MKSSAHPPARKFGLQNLIGPLIFVAVLALLGWGLLSGGQSDGGPLVGKPAPTFSLTSLQGDPVRLEDFRGKPVVLNFWASWCVPCRDEAPLLRSLEERAEVQVVGVAFNDRLEDARRFYQEYALSFPSALDRNGQTAIDYGLTGVPETFFIDAEGTIRGRWNGPLSEEVLQRELGRLGVTL</sequence>
<dbReference type="AlphaFoldDB" id="A0A841HXQ5"/>
<comment type="caution">
    <text evidence="7">The sequence shown here is derived from an EMBL/GenBank/DDBJ whole genome shotgun (WGS) entry which is preliminary data.</text>
</comment>
<evidence type="ECO:0000256" key="3">
    <source>
        <dbReference type="ARBA" id="ARBA00023157"/>
    </source>
</evidence>
<accession>A0A841HXQ5</accession>
<dbReference type="PROSITE" id="PS00194">
    <property type="entry name" value="THIOREDOXIN_1"/>
    <property type="match status" value="1"/>
</dbReference>
<comment type="subcellular location">
    <subcellularLocation>
        <location evidence="1">Cell envelope</location>
    </subcellularLocation>
</comment>
<evidence type="ECO:0000313" key="7">
    <source>
        <dbReference type="EMBL" id="MBB6098187.1"/>
    </source>
</evidence>
<dbReference type="Gene3D" id="3.40.30.10">
    <property type="entry name" value="Glutaredoxin"/>
    <property type="match status" value="1"/>
</dbReference>
<dbReference type="InterPro" id="IPR000866">
    <property type="entry name" value="AhpC/TSA"/>
</dbReference>
<keyword evidence="5" id="KW-1133">Transmembrane helix</keyword>
<dbReference type="InterPro" id="IPR036249">
    <property type="entry name" value="Thioredoxin-like_sf"/>
</dbReference>
<evidence type="ECO:0000256" key="4">
    <source>
        <dbReference type="ARBA" id="ARBA00023284"/>
    </source>
</evidence>
<dbReference type="GO" id="GO:0016491">
    <property type="term" value="F:oxidoreductase activity"/>
    <property type="evidence" value="ECO:0007669"/>
    <property type="project" value="InterPro"/>
</dbReference>
<dbReference type="EMBL" id="JACHHG010000005">
    <property type="protein sequence ID" value="MBB6098187.1"/>
    <property type="molecule type" value="Genomic_DNA"/>
</dbReference>
<organism evidence="7 8">
    <name type="scientific">Deinobacterium chartae</name>
    <dbReference type="NCBI Taxonomy" id="521158"/>
    <lineage>
        <taxon>Bacteria</taxon>
        <taxon>Thermotogati</taxon>
        <taxon>Deinococcota</taxon>
        <taxon>Deinococci</taxon>
        <taxon>Deinococcales</taxon>
        <taxon>Deinococcaceae</taxon>
        <taxon>Deinobacterium</taxon>
    </lineage>
</organism>
<dbReference type="InterPro" id="IPR013766">
    <property type="entry name" value="Thioredoxin_domain"/>
</dbReference>
<dbReference type="RefSeq" id="WP_183986362.1">
    <property type="nucleotide sequence ID" value="NZ_JACHHG010000005.1"/>
</dbReference>
<keyword evidence="4" id="KW-0676">Redox-active center</keyword>
<dbReference type="PROSITE" id="PS51352">
    <property type="entry name" value="THIOREDOXIN_2"/>
    <property type="match status" value="1"/>
</dbReference>
<protein>
    <submittedName>
        <fullName evidence="7">Cytochrome c biogenesis protein CcmG/thiol:disulfide interchange protein DsbE</fullName>
    </submittedName>
</protein>
<dbReference type="InterPro" id="IPR050553">
    <property type="entry name" value="Thioredoxin_ResA/DsbE_sf"/>
</dbReference>
<dbReference type="Proteomes" id="UP000569951">
    <property type="component" value="Unassembled WGS sequence"/>
</dbReference>
<evidence type="ECO:0000256" key="5">
    <source>
        <dbReference type="SAM" id="Phobius"/>
    </source>
</evidence>
<evidence type="ECO:0000313" key="8">
    <source>
        <dbReference type="Proteomes" id="UP000569951"/>
    </source>
</evidence>
<keyword evidence="8" id="KW-1185">Reference proteome</keyword>
<reference evidence="7 8" key="1">
    <citation type="submission" date="2020-08" db="EMBL/GenBank/DDBJ databases">
        <title>Genomic Encyclopedia of Type Strains, Phase IV (KMG-IV): sequencing the most valuable type-strain genomes for metagenomic binning, comparative biology and taxonomic classification.</title>
        <authorList>
            <person name="Goeker M."/>
        </authorList>
    </citation>
    <scope>NUCLEOTIDE SEQUENCE [LARGE SCALE GENOMIC DNA]</scope>
    <source>
        <strain evidence="7 8">DSM 21458</strain>
    </source>
</reference>
<evidence type="ECO:0000259" key="6">
    <source>
        <dbReference type="PROSITE" id="PS51352"/>
    </source>
</evidence>
<keyword evidence="5" id="KW-0472">Membrane</keyword>
<keyword evidence="3" id="KW-1015">Disulfide bond</keyword>